<dbReference type="AlphaFoldDB" id="R8B9R1"/>
<sequence length="331" mass="36125">MASSGPGQNPLINERAETRALVKAAQRGDLDDLKVILTALSTKHELSKGEVLILCRDENDDSALHKAAHLGLVEILEYLLSDEVFTFAPGTKAVFIGLRNRESSTAVHVAVEKGQLQYLIALAQNGASLELPNQFGWTPLLVAANAYISATVEAARQRAIAQNPNNPLPLINPGTYTPWMHIFDWLISMRVNLNAANLIQDTALHMAARMKNLVIVDKLLSAGAAPDLRNGGGYTPLHLAVLRPGSLECARALLMWRANPNSQENQNGYAPIHSAVVDGNVNMIELLLSYGADEYLRNRNGLAPWQLAGLRSEEASAFFINRMSDPSRHDQ</sequence>
<dbReference type="PROSITE" id="PS50088">
    <property type="entry name" value="ANK_REPEAT"/>
    <property type="match status" value="3"/>
</dbReference>
<accession>R8B9R1</accession>
<dbReference type="OrthoDB" id="195446at2759"/>
<protein>
    <submittedName>
        <fullName evidence="4">Putative ankyrin-1 isoform 4 protein</fullName>
    </submittedName>
</protein>
<dbReference type="GeneID" id="19329302"/>
<evidence type="ECO:0000256" key="3">
    <source>
        <dbReference type="PROSITE-ProRule" id="PRU00023"/>
    </source>
</evidence>
<keyword evidence="1" id="KW-0677">Repeat</keyword>
<name>R8B9R1_PHAM7</name>
<dbReference type="HOGENOM" id="CLU_839875_0_0_1"/>
<feature type="repeat" description="ANK" evidence="3">
    <location>
        <begin position="102"/>
        <end position="134"/>
    </location>
</feature>
<feature type="repeat" description="ANK" evidence="3">
    <location>
        <begin position="199"/>
        <end position="231"/>
    </location>
</feature>
<evidence type="ECO:0000313" key="4">
    <source>
        <dbReference type="EMBL" id="EON96045.1"/>
    </source>
</evidence>
<proteinExistence type="predicted"/>
<keyword evidence="2 3" id="KW-0040">ANK repeat</keyword>
<dbReference type="SMART" id="SM00248">
    <property type="entry name" value="ANK"/>
    <property type="match status" value="5"/>
</dbReference>
<dbReference type="InterPro" id="IPR002110">
    <property type="entry name" value="Ankyrin_rpt"/>
</dbReference>
<evidence type="ECO:0000256" key="2">
    <source>
        <dbReference type="ARBA" id="ARBA00023043"/>
    </source>
</evidence>
<dbReference type="PANTHER" id="PTHR24126">
    <property type="entry name" value="ANKYRIN REPEAT, PH AND SEC7 DOMAIN CONTAINING PROTEIN SECG-RELATED"/>
    <property type="match status" value="1"/>
</dbReference>
<evidence type="ECO:0000313" key="5">
    <source>
        <dbReference type="Proteomes" id="UP000014074"/>
    </source>
</evidence>
<organism evidence="4 5">
    <name type="scientific">Phaeoacremonium minimum (strain UCR-PA7)</name>
    <name type="common">Esca disease fungus</name>
    <name type="synonym">Togninia minima</name>
    <dbReference type="NCBI Taxonomy" id="1286976"/>
    <lineage>
        <taxon>Eukaryota</taxon>
        <taxon>Fungi</taxon>
        <taxon>Dikarya</taxon>
        <taxon>Ascomycota</taxon>
        <taxon>Pezizomycotina</taxon>
        <taxon>Sordariomycetes</taxon>
        <taxon>Sordariomycetidae</taxon>
        <taxon>Togniniales</taxon>
        <taxon>Togniniaceae</taxon>
        <taxon>Phaeoacremonium</taxon>
    </lineage>
</organism>
<dbReference type="PROSITE" id="PS50297">
    <property type="entry name" value="ANK_REP_REGION"/>
    <property type="match status" value="2"/>
</dbReference>
<feature type="repeat" description="ANK" evidence="3">
    <location>
        <begin position="267"/>
        <end position="299"/>
    </location>
</feature>
<dbReference type="SUPFAM" id="SSF48403">
    <property type="entry name" value="Ankyrin repeat"/>
    <property type="match status" value="1"/>
</dbReference>
<gene>
    <name evidence="4" type="ORF">UCRPA7_8450</name>
</gene>
<dbReference type="eggNOG" id="KOG4177">
    <property type="taxonomic scope" value="Eukaryota"/>
</dbReference>
<evidence type="ECO:0000256" key="1">
    <source>
        <dbReference type="ARBA" id="ARBA00022737"/>
    </source>
</evidence>
<dbReference type="Proteomes" id="UP000014074">
    <property type="component" value="Unassembled WGS sequence"/>
</dbReference>
<dbReference type="KEGG" id="tmn:UCRPA7_8450"/>
<reference evidence="5" key="1">
    <citation type="journal article" date="2013" name="Genome Announc.">
        <title>Draft genome sequence of the ascomycete Phaeoacremonium aleophilum strain UCR-PA7, a causal agent of the esca disease complex in grapevines.</title>
        <authorList>
            <person name="Blanco-Ulate B."/>
            <person name="Rolshausen P."/>
            <person name="Cantu D."/>
        </authorList>
    </citation>
    <scope>NUCLEOTIDE SEQUENCE [LARGE SCALE GENOMIC DNA]</scope>
    <source>
        <strain evidence="5">UCR-PA7</strain>
    </source>
</reference>
<dbReference type="EMBL" id="KB933364">
    <property type="protein sequence ID" value="EON96045.1"/>
    <property type="molecule type" value="Genomic_DNA"/>
</dbReference>
<dbReference type="Pfam" id="PF00023">
    <property type="entry name" value="Ank"/>
    <property type="match status" value="1"/>
</dbReference>
<keyword evidence="5" id="KW-1185">Reference proteome</keyword>
<dbReference type="Gene3D" id="1.25.40.20">
    <property type="entry name" value="Ankyrin repeat-containing domain"/>
    <property type="match status" value="2"/>
</dbReference>
<dbReference type="Pfam" id="PF12796">
    <property type="entry name" value="Ank_2"/>
    <property type="match status" value="1"/>
</dbReference>
<dbReference type="RefSeq" id="XP_007919154.1">
    <property type="nucleotide sequence ID" value="XM_007920963.1"/>
</dbReference>
<dbReference type="PANTHER" id="PTHR24126:SF14">
    <property type="entry name" value="ANK_REP_REGION DOMAIN-CONTAINING PROTEIN"/>
    <property type="match status" value="1"/>
</dbReference>
<dbReference type="InterPro" id="IPR036770">
    <property type="entry name" value="Ankyrin_rpt-contain_sf"/>
</dbReference>